<accession>A7IUB2</accession>
<keyword evidence="1" id="KW-0472">Membrane</keyword>
<evidence type="ECO:0000256" key="1">
    <source>
        <dbReference type="SAM" id="Phobius"/>
    </source>
</evidence>
<reference evidence="2 3" key="1">
    <citation type="journal article" date="2007" name="Virology">
        <title>Sequence and annotation of the 314-kb MT325 and the 321-kb FR483 viruses that infect Chlorella Pbi.</title>
        <authorList>
            <person name="Fitzgerald L.A."/>
            <person name="Graves M.V."/>
            <person name="Li X."/>
            <person name="Feldblyum T."/>
            <person name="Hartigan J."/>
            <person name="Van Etten J.L."/>
        </authorList>
    </citation>
    <scope>NUCLEOTIDE SEQUENCE [LARGE SCALE GENOMIC DNA]</scope>
    <source>
        <strain evidence="2 3">MT325</strain>
    </source>
</reference>
<proteinExistence type="predicted"/>
<feature type="transmembrane region" description="Helical" evidence="1">
    <location>
        <begin position="47"/>
        <end position="69"/>
    </location>
</feature>
<gene>
    <name evidence="2" type="primary">m382L</name>
    <name evidence="2" type="ORF">MT325_m382L</name>
</gene>
<organismHost>
    <name type="scientific">Paramecium bursaria</name>
    <dbReference type="NCBI Taxonomy" id="74790"/>
</organismHost>
<dbReference type="Proteomes" id="UP000246715">
    <property type="component" value="Segment"/>
</dbReference>
<keyword evidence="1" id="KW-1133">Transmembrane helix</keyword>
<dbReference type="EMBL" id="DQ491001">
    <property type="protein sequence ID" value="ABT13936.1"/>
    <property type="molecule type" value="Genomic_DNA"/>
</dbReference>
<protein>
    <submittedName>
        <fullName evidence="2">Uncharacterized protein m382L</fullName>
    </submittedName>
</protein>
<sequence length="88" mass="10263">MRSLTSARQLYPIVLTHVPPGMFRFGRTILKFICPTRSPFLDSWQMFLVPNLTVVLNFSSVAWTAKFVYLRYTCLKKVIWGLYVKNTS</sequence>
<organism evidence="2 3">
    <name type="scientific">Paramecium bursaria Chlorella virus MT325</name>
    <name type="common">PBCV-MT325</name>
    <dbReference type="NCBI Taxonomy" id="346932"/>
    <lineage>
        <taxon>Viruses</taxon>
        <taxon>Varidnaviria</taxon>
        <taxon>Bamfordvirae</taxon>
        <taxon>Nucleocytoviricota</taxon>
        <taxon>Megaviricetes</taxon>
        <taxon>Algavirales</taxon>
        <taxon>Phycodnaviridae</taxon>
        <taxon>Chlorovirus</taxon>
        <taxon>Chlorovirus conductrix</taxon>
        <taxon>Paramecium bursaria Chlorella virus A1</taxon>
    </lineage>
</organism>
<keyword evidence="1" id="KW-0812">Transmembrane</keyword>
<evidence type="ECO:0000313" key="3">
    <source>
        <dbReference type="Proteomes" id="UP000246715"/>
    </source>
</evidence>
<name>A7IUB2_PBCVM</name>
<evidence type="ECO:0000313" key="2">
    <source>
        <dbReference type="EMBL" id="ABT13936.1"/>
    </source>
</evidence>